<dbReference type="PANTHER" id="PTHR43728:SF1">
    <property type="entry name" value="FE-S OXIDOREDUCTASE"/>
    <property type="match status" value="1"/>
</dbReference>
<dbReference type="InterPro" id="IPR026351">
    <property type="entry name" value="rSAM_ArsS-like"/>
</dbReference>
<dbReference type="STRING" id="1839801.Dform_00616"/>
<dbReference type="SFLD" id="SFLDS00029">
    <property type="entry name" value="Radical_SAM"/>
    <property type="match status" value="1"/>
</dbReference>
<dbReference type="CDD" id="cd01335">
    <property type="entry name" value="Radical_SAM"/>
    <property type="match status" value="1"/>
</dbReference>
<feature type="domain" description="Radical SAM core" evidence="5">
    <location>
        <begin position="37"/>
        <end position="180"/>
    </location>
</feature>
<keyword evidence="1" id="KW-0949">S-adenosyl-L-methionine</keyword>
<name>A0A1P8F667_9CHLR</name>
<dbReference type="Gene3D" id="3.20.20.70">
    <property type="entry name" value="Aldolase class I"/>
    <property type="match status" value="1"/>
</dbReference>
<keyword evidence="8" id="KW-1185">Reference proteome</keyword>
<dbReference type="EMBL" id="CP018258">
    <property type="protein sequence ID" value="APV43971.1"/>
    <property type="molecule type" value="Genomic_DNA"/>
</dbReference>
<dbReference type="InterPro" id="IPR058240">
    <property type="entry name" value="rSAM_sf"/>
</dbReference>
<dbReference type="InterPro" id="IPR024521">
    <property type="entry name" value="ArsS-like_C"/>
</dbReference>
<dbReference type="GO" id="GO:0003824">
    <property type="term" value="F:catalytic activity"/>
    <property type="evidence" value="ECO:0007669"/>
    <property type="project" value="InterPro"/>
</dbReference>
<evidence type="ECO:0000259" key="6">
    <source>
        <dbReference type="Pfam" id="PF12345"/>
    </source>
</evidence>
<dbReference type="AlphaFoldDB" id="A0A1P8F667"/>
<dbReference type="GO" id="GO:0051536">
    <property type="term" value="F:iron-sulfur cluster binding"/>
    <property type="evidence" value="ECO:0007669"/>
    <property type="project" value="UniProtKB-KW"/>
</dbReference>
<organism evidence="7 8">
    <name type="scientific">Dehalogenimonas formicexedens</name>
    <dbReference type="NCBI Taxonomy" id="1839801"/>
    <lineage>
        <taxon>Bacteria</taxon>
        <taxon>Bacillati</taxon>
        <taxon>Chloroflexota</taxon>
        <taxon>Dehalococcoidia</taxon>
        <taxon>Dehalococcoidales</taxon>
        <taxon>Dehalococcoidaceae</taxon>
        <taxon>Dehalogenimonas</taxon>
    </lineage>
</organism>
<dbReference type="InterPro" id="IPR013785">
    <property type="entry name" value="Aldolase_TIM"/>
</dbReference>
<evidence type="ECO:0000256" key="1">
    <source>
        <dbReference type="ARBA" id="ARBA00022691"/>
    </source>
</evidence>
<proteinExistence type="predicted"/>
<dbReference type="SFLD" id="SFLDG01067">
    <property type="entry name" value="SPASM/twitch_domain_containing"/>
    <property type="match status" value="1"/>
</dbReference>
<evidence type="ECO:0000256" key="2">
    <source>
        <dbReference type="ARBA" id="ARBA00022723"/>
    </source>
</evidence>
<dbReference type="Pfam" id="PF12345">
    <property type="entry name" value="DUF3641"/>
    <property type="match status" value="1"/>
</dbReference>
<dbReference type="SUPFAM" id="SSF102114">
    <property type="entry name" value="Radical SAM enzymes"/>
    <property type="match status" value="1"/>
</dbReference>
<protein>
    <submittedName>
        <fullName evidence="7">Radical SAM/Cys-rich domain-containing protein</fullName>
    </submittedName>
</protein>
<dbReference type="RefSeq" id="WP_145925521.1">
    <property type="nucleotide sequence ID" value="NZ_CP018258.1"/>
</dbReference>
<dbReference type="Pfam" id="PF04055">
    <property type="entry name" value="Radical_SAM"/>
    <property type="match status" value="1"/>
</dbReference>
<dbReference type="OrthoDB" id="9810775at2"/>
<evidence type="ECO:0000259" key="5">
    <source>
        <dbReference type="Pfam" id="PF04055"/>
    </source>
</evidence>
<keyword evidence="3" id="KW-0408">Iron</keyword>
<sequence>MGTTMLRLDTPDTAFVHWLNSRHLNPSPKTVDSLWLNITSLCNQRCAHCHVRASPDSGIHMTDDIIQQCLRVLEKFQQIRTVDLTGGAPELHPGFERIVGALTEMGKKVVVRHNLTVTLDGNPVTGESKLALPQFFADNQVEILASLPYLEAGPTDAVRGRGVFRKSIESLRLLNAAGYGTRGLALILVVNSDQPLTLSGRIELEQLFKSRLGEFGIMIDGILTVTNLIIGRHAVSLRRRGRLRNTENSLRRSAIELSIERALCRSRLSVGIDGRLYDCDFNFALGLPVGDIFAFDLDRLLARDIRFGEHCYGCIAGAGSG</sequence>
<dbReference type="GO" id="GO:0046872">
    <property type="term" value="F:metal ion binding"/>
    <property type="evidence" value="ECO:0007669"/>
    <property type="project" value="UniProtKB-KW"/>
</dbReference>
<dbReference type="KEGG" id="dfo:Dform_00616"/>
<dbReference type="Proteomes" id="UP000185934">
    <property type="component" value="Chromosome"/>
</dbReference>
<dbReference type="PANTHER" id="PTHR43728">
    <property type="entry name" value="SLR0304 PROTEIN"/>
    <property type="match status" value="1"/>
</dbReference>
<gene>
    <name evidence="7" type="ORF">Dform_00616</name>
</gene>
<evidence type="ECO:0000313" key="7">
    <source>
        <dbReference type="EMBL" id="APV43971.1"/>
    </source>
</evidence>
<keyword evidence="2" id="KW-0479">Metal-binding</keyword>
<feature type="domain" description="Arsenosugar biosynthesis radical SAM protein ArsS-like C-terminal" evidence="6">
    <location>
        <begin position="202"/>
        <end position="320"/>
    </location>
</feature>
<accession>A0A1P8F667</accession>
<evidence type="ECO:0000313" key="8">
    <source>
        <dbReference type="Proteomes" id="UP000185934"/>
    </source>
</evidence>
<reference evidence="8" key="1">
    <citation type="submission" date="2016-11" db="EMBL/GenBank/DDBJ databases">
        <title>Dehalogenimonas formicexedens sp. nov., a chlorinated alkane respiring bacterium isolated from contaminated groundwater.</title>
        <authorList>
            <person name="Key T.A."/>
            <person name="Bowman K.S."/>
            <person name="Lee I."/>
            <person name="Chun J."/>
            <person name="Albuquerque L."/>
            <person name="da Costa M.S."/>
            <person name="Rainey F.A."/>
            <person name="Moe W.M."/>
        </authorList>
    </citation>
    <scope>NUCLEOTIDE SEQUENCE [LARGE SCALE GENOMIC DNA]</scope>
    <source>
        <strain evidence="8">NSZ-14</strain>
    </source>
</reference>
<dbReference type="InterPro" id="IPR007197">
    <property type="entry name" value="rSAM"/>
</dbReference>
<evidence type="ECO:0000256" key="4">
    <source>
        <dbReference type="ARBA" id="ARBA00023014"/>
    </source>
</evidence>
<evidence type="ECO:0000256" key="3">
    <source>
        <dbReference type="ARBA" id="ARBA00023004"/>
    </source>
</evidence>
<keyword evidence="4" id="KW-0411">Iron-sulfur</keyword>